<organism evidence="1">
    <name type="scientific">marine sediment metagenome</name>
    <dbReference type="NCBI Taxonomy" id="412755"/>
    <lineage>
        <taxon>unclassified sequences</taxon>
        <taxon>metagenomes</taxon>
        <taxon>ecological metagenomes</taxon>
    </lineage>
</organism>
<evidence type="ECO:0000313" key="1">
    <source>
        <dbReference type="EMBL" id="KKM02497.1"/>
    </source>
</evidence>
<proteinExistence type="predicted"/>
<dbReference type="AlphaFoldDB" id="A0A0F9HH55"/>
<gene>
    <name evidence="1" type="ORF">LCGC14_1783840</name>
</gene>
<comment type="caution">
    <text evidence="1">The sequence shown here is derived from an EMBL/GenBank/DDBJ whole genome shotgun (WGS) entry which is preliminary data.</text>
</comment>
<sequence>MATELTPLIMDQATVLTVTDLDFVAANAAGNFADIDAPHRTFIAFQNGSGGPVTVTIETKEDGNQEEAS</sequence>
<dbReference type="EMBL" id="LAZR01016913">
    <property type="protein sequence ID" value="KKM02497.1"/>
    <property type="molecule type" value="Genomic_DNA"/>
</dbReference>
<protein>
    <submittedName>
        <fullName evidence="1">Uncharacterized protein</fullName>
    </submittedName>
</protein>
<name>A0A0F9HH55_9ZZZZ</name>
<reference evidence="1" key="1">
    <citation type="journal article" date="2015" name="Nature">
        <title>Complex archaea that bridge the gap between prokaryotes and eukaryotes.</title>
        <authorList>
            <person name="Spang A."/>
            <person name="Saw J.H."/>
            <person name="Jorgensen S.L."/>
            <person name="Zaremba-Niedzwiedzka K."/>
            <person name="Martijn J."/>
            <person name="Lind A.E."/>
            <person name="van Eijk R."/>
            <person name="Schleper C."/>
            <person name="Guy L."/>
            <person name="Ettema T.J."/>
        </authorList>
    </citation>
    <scope>NUCLEOTIDE SEQUENCE</scope>
</reference>
<accession>A0A0F9HH55</accession>